<gene>
    <name evidence="1" type="ORF">FS320_23530</name>
</gene>
<dbReference type="OrthoDB" id="8480627at2"/>
<organism evidence="1 2">
    <name type="scientific">Microvirga tunisiensis</name>
    <dbReference type="NCBI Taxonomy" id="2108360"/>
    <lineage>
        <taxon>Bacteria</taxon>
        <taxon>Pseudomonadati</taxon>
        <taxon>Pseudomonadota</taxon>
        <taxon>Alphaproteobacteria</taxon>
        <taxon>Hyphomicrobiales</taxon>
        <taxon>Methylobacteriaceae</taxon>
        <taxon>Microvirga</taxon>
    </lineage>
</organism>
<reference evidence="1 2" key="1">
    <citation type="journal article" date="2019" name="Syst. Appl. Microbiol.">
        <title>Microvirga tunisiensis sp. nov., a root nodule symbiotic bacterium isolated from Lupinus micranthus and L. luteus grown in Northern Tunisia.</title>
        <authorList>
            <person name="Msaddak A."/>
            <person name="Rejili M."/>
            <person name="Duran D."/>
            <person name="Mars M."/>
            <person name="Palacios J.M."/>
            <person name="Ruiz-Argueso T."/>
            <person name="Rey L."/>
            <person name="Imperial J."/>
        </authorList>
    </citation>
    <scope>NUCLEOTIDE SEQUENCE [LARGE SCALE GENOMIC DNA]</scope>
    <source>
        <strain evidence="1 2">Lmie10</strain>
    </source>
</reference>
<keyword evidence="2" id="KW-1185">Reference proteome</keyword>
<name>A0A5N7MNK9_9HYPH</name>
<sequence>MSENVAFEATMYFRYGRSKRAGVTAETTFDAILRGERTSTTRFWNWPGTDRWARAKPGQLVRFYADKDKSGRSVLVRVTQVREINLSQSSATELEEWSKAEGWSPQAGREFGAKNGRAVWVQYALAGQ</sequence>
<dbReference type="EMBL" id="VOSK01000121">
    <property type="protein sequence ID" value="MPR28049.1"/>
    <property type="molecule type" value="Genomic_DNA"/>
</dbReference>
<dbReference type="Proteomes" id="UP000403266">
    <property type="component" value="Unassembled WGS sequence"/>
</dbReference>
<comment type="caution">
    <text evidence="1">The sequence shown here is derived from an EMBL/GenBank/DDBJ whole genome shotgun (WGS) entry which is preliminary data.</text>
</comment>
<dbReference type="AlphaFoldDB" id="A0A5N7MNK9"/>
<dbReference type="RefSeq" id="WP_152714354.1">
    <property type="nucleotide sequence ID" value="NZ_VOSJ01000122.1"/>
</dbReference>
<evidence type="ECO:0000313" key="2">
    <source>
        <dbReference type="Proteomes" id="UP000403266"/>
    </source>
</evidence>
<protein>
    <submittedName>
        <fullName evidence="1">ASCH domain-containing protein</fullName>
    </submittedName>
</protein>
<proteinExistence type="predicted"/>
<accession>A0A5N7MNK9</accession>
<evidence type="ECO:0000313" key="1">
    <source>
        <dbReference type="EMBL" id="MPR28049.1"/>
    </source>
</evidence>